<dbReference type="EMBL" id="CAJOBC010003966">
    <property type="protein sequence ID" value="CAF3808711.1"/>
    <property type="molecule type" value="Genomic_DNA"/>
</dbReference>
<evidence type="ECO:0000313" key="6">
    <source>
        <dbReference type="Proteomes" id="UP000663829"/>
    </source>
</evidence>
<organism evidence="2 6">
    <name type="scientific">Didymodactylos carnosus</name>
    <dbReference type="NCBI Taxonomy" id="1234261"/>
    <lineage>
        <taxon>Eukaryota</taxon>
        <taxon>Metazoa</taxon>
        <taxon>Spiralia</taxon>
        <taxon>Gnathifera</taxon>
        <taxon>Rotifera</taxon>
        <taxon>Eurotatoria</taxon>
        <taxon>Bdelloidea</taxon>
        <taxon>Philodinida</taxon>
        <taxon>Philodinidae</taxon>
        <taxon>Didymodactylos</taxon>
    </lineage>
</organism>
<sequence length="166" mass="18487">MVYILIIKILILITGFVQNIAGANDTSCIQHVYGVYYGTFVIENNLKYTSIGSLGRLGEYTSINSIDFGTLVNKNAKADAVGSTNIGTYVCGGFGERSITATTFKYNFYPNKTLVIKIVTKLQFDKTYRNYSGNDILYNYNANSDLLKSRPLKTRGPFKAHGYRLS</sequence>
<dbReference type="Proteomes" id="UP000681722">
    <property type="component" value="Unassembled WGS sequence"/>
</dbReference>
<keyword evidence="6" id="KW-1185">Reference proteome</keyword>
<comment type="caution">
    <text evidence="2">The sequence shown here is derived from an EMBL/GenBank/DDBJ whole genome shotgun (WGS) entry which is preliminary data.</text>
</comment>
<dbReference type="EMBL" id="CAJNOK010022764">
    <property type="protein sequence ID" value="CAF1352937.1"/>
    <property type="molecule type" value="Genomic_DNA"/>
</dbReference>
<dbReference type="Proteomes" id="UP000682733">
    <property type="component" value="Unassembled WGS sequence"/>
</dbReference>
<protein>
    <submittedName>
        <fullName evidence="2">Uncharacterized protein</fullName>
    </submittedName>
</protein>
<reference evidence="2" key="1">
    <citation type="submission" date="2021-02" db="EMBL/GenBank/DDBJ databases">
        <authorList>
            <person name="Nowell W R."/>
        </authorList>
    </citation>
    <scope>NUCLEOTIDE SEQUENCE</scope>
</reference>
<dbReference type="Proteomes" id="UP000677228">
    <property type="component" value="Unassembled WGS sequence"/>
</dbReference>
<evidence type="ECO:0000313" key="5">
    <source>
        <dbReference type="EMBL" id="CAF4163405.1"/>
    </source>
</evidence>
<gene>
    <name evidence="2" type="ORF">GPM918_LOCUS15642</name>
    <name evidence="3" type="ORF">OVA965_LOCUS30882</name>
    <name evidence="4" type="ORF">SRO942_LOCUS15642</name>
    <name evidence="5" type="ORF">TMI583_LOCUS31696</name>
</gene>
<accession>A0A814JJC5</accession>
<dbReference type="Proteomes" id="UP000663829">
    <property type="component" value="Unassembled WGS sequence"/>
</dbReference>
<name>A0A814JJC5_9BILA</name>
<evidence type="ECO:0000313" key="2">
    <source>
        <dbReference type="EMBL" id="CAF1038280.1"/>
    </source>
</evidence>
<feature type="signal peptide" evidence="1">
    <location>
        <begin position="1"/>
        <end position="22"/>
    </location>
</feature>
<dbReference type="AlphaFoldDB" id="A0A814JJC5"/>
<dbReference type="EMBL" id="CAJNOQ010003966">
    <property type="protein sequence ID" value="CAF1038280.1"/>
    <property type="molecule type" value="Genomic_DNA"/>
</dbReference>
<keyword evidence="1" id="KW-0732">Signal</keyword>
<evidence type="ECO:0000313" key="4">
    <source>
        <dbReference type="EMBL" id="CAF3808711.1"/>
    </source>
</evidence>
<evidence type="ECO:0000313" key="3">
    <source>
        <dbReference type="EMBL" id="CAF1352937.1"/>
    </source>
</evidence>
<evidence type="ECO:0000256" key="1">
    <source>
        <dbReference type="SAM" id="SignalP"/>
    </source>
</evidence>
<proteinExistence type="predicted"/>
<feature type="chain" id="PRO_5036224932" evidence="1">
    <location>
        <begin position="23"/>
        <end position="166"/>
    </location>
</feature>
<dbReference type="EMBL" id="CAJOBA010044406">
    <property type="protein sequence ID" value="CAF4163405.1"/>
    <property type="molecule type" value="Genomic_DNA"/>
</dbReference>